<evidence type="ECO:0000313" key="3">
    <source>
        <dbReference type="Proteomes" id="UP001056707"/>
    </source>
</evidence>
<dbReference type="Proteomes" id="UP001056707">
    <property type="component" value="Chromosome"/>
</dbReference>
<feature type="transmembrane region" description="Helical" evidence="1">
    <location>
        <begin position="20"/>
        <end position="40"/>
    </location>
</feature>
<feature type="transmembrane region" description="Helical" evidence="1">
    <location>
        <begin position="52"/>
        <end position="80"/>
    </location>
</feature>
<organism evidence="2 3">
    <name type="scientific">Fructilactobacillus myrtifloralis</name>
    <dbReference type="NCBI Taxonomy" id="2940301"/>
    <lineage>
        <taxon>Bacteria</taxon>
        <taxon>Bacillati</taxon>
        <taxon>Bacillota</taxon>
        <taxon>Bacilli</taxon>
        <taxon>Lactobacillales</taxon>
        <taxon>Lactobacillaceae</taxon>
        <taxon>Fructilactobacillus</taxon>
    </lineage>
</organism>
<proteinExistence type="predicted"/>
<gene>
    <name evidence="2" type="ORF">M3M35_07150</name>
</gene>
<keyword evidence="1" id="KW-1133">Transmembrane helix</keyword>
<dbReference type="EMBL" id="CP097116">
    <property type="protein sequence ID" value="USS85058.1"/>
    <property type="molecule type" value="Genomic_DNA"/>
</dbReference>
<keyword evidence="1" id="KW-0472">Membrane</keyword>
<evidence type="ECO:0000256" key="1">
    <source>
        <dbReference type="SAM" id="Phobius"/>
    </source>
</evidence>
<protein>
    <submittedName>
        <fullName evidence="2">Uncharacterized protein</fullName>
    </submittedName>
</protein>
<keyword evidence="1" id="KW-0812">Transmembrane</keyword>
<sequence>MTKERLAKLNQGSGRRMQIIKNVVFVLACGFLLNIAHPIAIIVKNFLVSNHVWILIACLVSFAIWSIIFALVLVLMAMVFGDSDKKIMPLDDSTFICRSYDEAQKHANELVKEASNHGLACHIGLFKRDRKSGMIIGFVQTFKSGQDLEDYYKNK</sequence>
<name>A0ABY5BPS1_9LACO</name>
<dbReference type="RefSeq" id="WP_252749953.1">
    <property type="nucleotide sequence ID" value="NZ_CP097116.1"/>
</dbReference>
<evidence type="ECO:0000313" key="2">
    <source>
        <dbReference type="EMBL" id="USS85058.1"/>
    </source>
</evidence>
<reference evidence="2" key="1">
    <citation type="submission" date="2022-05" db="EMBL/GenBank/DDBJ databases">
        <authorList>
            <person name="Oliphant S.A."/>
            <person name="Watson-Haigh N.S."/>
            <person name="Sumby K.M."/>
            <person name="Gardner J.M."/>
            <person name="Jiranek V."/>
        </authorList>
    </citation>
    <scope>NUCLEOTIDE SEQUENCE</scope>
    <source>
        <strain evidence="2">KI16_H9</strain>
    </source>
</reference>
<accession>A0ABY5BPS1</accession>
<keyword evidence="3" id="KW-1185">Reference proteome</keyword>